<dbReference type="InterPro" id="IPR041644">
    <property type="entry name" value="GNAT_C"/>
</dbReference>
<evidence type="ECO:0000313" key="4">
    <source>
        <dbReference type="Proteomes" id="UP000607645"/>
    </source>
</evidence>
<dbReference type="InterPro" id="IPR041273">
    <property type="entry name" value="NAT_N"/>
</dbReference>
<evidence type="ECO:0000259" key="1">
    <source>
        <dbReference type="Pfam" id="PF18082"/>
    </source>
</evidence>
<evidence type="ECO:0000259" key="2">
    <source>
        <dbReference type="Pfam" id="PF18164"/>
    </source>
</evidence>
<dbReference type="EMBL" id="JACOPQ010000005">
    <property type="protein sequence ID" value="MBC5737001.1"/>
    <property type="molecule type" value="Genomic_DNA"/>
</dbReference>
<proteinExistence type="predicted"/>
<feature type="domain" description="N-acyltransferase N-terminal" evidence="1">
    <location>
        <begin position="1"/>
        <end position="113"/>
    </location>
</feature>
<keyword evidence="4" id="KW-1185">Reference proteome</keyword>
<dbReference type="Gene3D" id="3.40.630.120">
    <property type="match status" value="1"/>
</dbReference>
<accession>A0A8J6MCM3</accession>
<name>A0A8J6MCM3_9FIRM</name>
<dbReference type="Pfam" id="PF18164">
    <property type="entry name" value="GNAT_C"/>
    <property type="match status" value="1"/>
</dbReference>
<gene>
    <name evidence="3" type="ORF">H8S62_08230</name>
</gene>
<dbReference type="Pfam" id="PF18082">
    <property type="entry name" value="NAT_N"/>
    <property type="match status" value="1"/>
</dbReference>
<dbReference type="AlphaFoldDB" id="A0A8J6MCM3"/>
<organism evidence="3 4">
    <name type="scientific">Lawsonibacter faecis</name>
    <dbReference type="NCBI Taxonomy" id="2763052"/>
    <lineage>
        <taxon>Bacteria</taxon>
        <taxon>Bacillati</taxon>
        <taxon>Bacillota</taxon>
        <taxon>Clostridia</taxon>
        <taxon>Eubacteriales</taxon>
        <taxon>Oscillospiraceae</taxon>
        <taxon>Lawsonibacter</taxon>
    </lineage>
</organism>
<sequence length="275" mass="31257">MELERFMRRIGLPGEARAVVSDHPIPPQEYRQWRELFYTDAGAFLEAWRRREDRLAWALCFFTAVAAEAYERYQALEIPEKVYWETFSDIAIWCEDCRQRHGVYGLSQAEWIGKSVKLELFRLGRLQFEPVALREAVTLGGEIFSAGTQALAVHIPAGEPLDIARCEQSFQRAAAFFGRDRRVCSCESWLLAPGLGELLAPGSRIMQFQSLFEVIGTDERNPQAEERIFGNVEADKSRYPERSTLQRRAKAHLLSGGRLGVGTGVRMLAEVGDRV</sequence>
<feature type="domain" description="GNAT-like C-terminal" evidence="2">
    <location>
        <begin position="120"/>
        <end position="265"/>
    </location>
</feature>
<dbReference type="RefSeq" id="WP_186918985.1">
    <property type="nucleotide sequence ID" value="NZ_JACOPQ010000005.1"/>
</dbReference>
<reference evidence="3" key="1">
    <citation type="submission" date="2020-08" db="EMBL/GenBank/DDBJ databases">
        <title>Genome public.</title>
        <authorList>
            <person name="Liu C."/>
            <person name="Sun Q."/>
        </authorList>
    </citation>
    <scope>NUCLEOTIDE SEQUENCE</scope>
    <source>
        <strain evidence="3">NSJ-52</strain>
    </source>
</reference>
<protein>
    <submittedName>
        <fullName evidence="3">DUF5596 domain-containing protein</fullName>
    </submittedName>
</protein>
<dbReference type="Proteomes" id="UP000607645">
    <property type="component" value="Unassembled WGS sequence"/>
</dbReference>
<comment type="caution">
    <text evidence="3">The sequence shown here is derived from an EMBL/GenBank/DDBJ whole genome shotgun (WGS) entry which is preliminary data.</text>
</comment>
<evidence type="ECO:0000313" key="3">
    <source>
        <dbReference type="EMBL" id="MBC5737001.1"/>
    </source>
</evidence>